<keyword evidence="4" id="KW-0547">Nucleotide-binding</keyword>
<evidence type="ECO:0000256" key="5">
    <source>
        <dbReference type="ARBA" id="ARBA00022917"/>
    </source>
</evidence>
<dbReference type="Pfam" id="PF01873">
    <property type="entry name" value="eIF-5_eIF-2B"/>
    <property type="match status" value="1"/>
</dbReference>
<evidence type="ECO:0000259" key="8">
    <source>
        <dbReference type="PROSITE" id="PS51363"/>
    </source>
</evidence>
<dbReference type="InterPro" id="IPR016024">
    <property type="entry name" value="ARM-type_fold"/>
</dbReference>
<dbReference type="InterPro" id="IPR003307">
    <property type="entry name" value="W2_domain"/>
</dbReference>
<keyword evidence="5" id="KW-0648">Protein biosynthesis</keyword>
<dbReference type="PANTHER" id="PTHR23001:SF7">
    <property type="entry name" value="EUKARYOTIC TRANSLATION INITIATION FACTOR 5"/>
    <property type="match status" value="1"/>
</dbReference>
<evidence type="ECO:0000256" key="1">
    <source>
        <dbReference type="ARBA" id="ARBA00010397"/>
    </source>
</evidence>
<comment type="caution">
    <text evidence="9">The sequence shown here is derived from an EMBL/GenBank/DDBJ whole genome shotgun (WGS) entry which is preliminary data.</text>
</comment>
<feature type="compositionally biased region" description="Acidic residues" evidence="7">
    <location>
        <begin position="419"/>
        <end position="430"/>
    </location>
</feature>
<protein>
    <recommendedName>
        <fullName evidence="2">Eukaryotic translation initiation factor 5</fullName>
    </recommendedName>
</protein>
<dbReference type="GO" id="GO:0005829">
    <property type="term" value="C:cytosol"/>
    <property type="evidence" value="ECO:0007669"/>
    <property type="project" value="TreeGrafter"/>
</dbReference>
<keyword evidence="3 9" id="KW-0396">Initiation factor</keyword>
<evidence type="ECO:0000313" key="9">
    <source>
        <dbReference type="EMBL" id="RNA42407.1"/>
    </source>
</evidence>
<dbReference type="Pfam" id="PF02020">
    <property type="entry name" value="W2"/>
    <property type="match status" value="1"/>
</dbReference>
<dbReference type="GO" id="GO:0001732">
    <property type="term" value="P:formation of cytoplasmic translation initiation complex"/>
    <property type="evidence" value="ECO:0007669"/>
    <property type="project" value="TreeGrafter"/>
</dbReference>
<keyword evidence="10" id="KW-1185">Reference proteome</keyword>
<dbReference type="GO" id="GO:0005525">
    <property type="term" value="F:GTP binding"/>
    <property type="evidence" value="ECO:0007669"/>
    <property type="project" value="UniProtKB-KW"/>
</dbReference>
<comment type="similarity">
    <text evidence="1">Belongs to the eIF-2-beta/eIF-5 family.</text>
</comment>
<evidence type="ECO:0000256" key="6">
    <source>
        <dbReference type="ARBA" id="ARBA00023134"/>
    </source>
</evidence>
<dbReference type="PROSITE" id="PS51363">
    <property type="entry name" value="W2"/>
    <property type="match status" value="1"/>
</dbReference>
<proteinExistence type="inferred from homology"/>
<evidence type="ECO:0000256" key="7">
    <source>
        <dbReference type="SAM" id="MobiDB-lite"/>
    </source>
</evidence>
<dbReference type="InterPro" id="IPR016189">
    <property type="entry name" value="Transl_init_fac_IF2/IF5_N"/>
</dbReference>
<dbReference type="FunFam" id="3.30.30.170:FF:000002">
    <property type="entry name" value="Eukaryotic translation initiation factor 5"/>
    <property type="match status" value="1"/>
</dbReference>
<feature type="domain" description="W2" evidence="8">
    <location>
        <begin position="214"/>
        <end position="372"/>
    </location>
</feature>
<dbReference type="CDD" id="cd11561">
    <property type="entry name" value="W2_eIF5"/>
    <property type="match status" value="1"/>
</dbReference>
<dbReference type="InterPro" id="IPR045196">
    <property type="entry name" value="IF2/IF5"/>
</dbReference>
<name>A0A3M7T396_BRAPC</name>
<dbReference type="Gene3D" id="1.25.40.180">
    <property type="match status" value="1"/>
</dbReference>
<evidence type="ECO:0000313" key="10">
    <source>
        <dbReference type="Proteomes" id="UP000276133"/>
    </source>
</evidence>
<dbReference type="STRING" id="10195.A0A3M7T396"/>
<dbReference type="SUPFAM" id="SSF100966">
    <property type="entry name" value="Translation initiation factor 2 beta, aIF2beta, N-terminal domain"/>
    <property type="match status" value="1"/>
</dbReference>
<evidence type="ECO:0000256" key="4">
    <source>
        <dbReference type="ARBA" id="ARBA00022741"/>
    </source>
</evidence>
<reference evidence="9 10" key="1">
    <citation type="journal article" date="2018" name="Sci. Rep.">
        <title>Genomic signatures of local adaptation to the degree of environmental predictability in rotifers.</title>
        <authorList>
            <person name="Franch-Gras L."/>
            <person name="Hahn C."/>
            <person name="Garcia-Roger E.M."/>
            <person name="Carmona M.J."/>
            <person name="Serra M."/>
            <person name="Gomez A."/>
        </authorList>
    </citation>
    <scope>NUCLEOTIDE SEQUENCE [LARGE SCALE GENOMIC DNA]</scope>
    <source>
        <strain evidence="9">HYR1</strain>
    </source>
</reference>
<accession>A0A3M7T396</accession>
<dbReference type="SMART" id="SM00653">
    <property type="entry name" value="eIF2B_5"/>
    <property type="match status" value="1"/>
</dbReference>
<evidence type="ECO:0000256" key="3">
    <source>
        <dbReference type="ARBA" id="ARBA00022540"/>
    </source>
</evidence>
<keyword evidence="6" id="KW-0342">GTP-binding</keyword>
<dbReference type="SMART" id="SM00515">
    <property type="entry name" value="eIF5C"/>
    <property type="match status" value="1"/>
</dbReference>
<evidence type="ECO:0000256" key="2">
    <source>
        <dbReference type="ARBA" id="ARBA00018059"/>
    </source>
</evidence>
<dbReference type="Proteomes" id="UP000276133">
    <property type="component" value="Unassembled WGS sequence"/>
</dbReference>
<dbReference type="GO" id="GO:0003743">
    <property type="term" value="F:translation initiation factor activity"/>
    <property type="evidence" value="ECO:0007669"/>
    <property type="project" value="UniProtKB-KW"/>
</dbReference>
<feature type="compositionally biased region" description="Basic and acidic residues" evidence="7">
    <location>
        <begin position="375"/>
        <end position="385"/>
    </location>
</feature>
<dbReference type="GO" id="GO:0005092">
    <property type="term" value="F:GDP-dissociation inhibitor activity"/>
    <property type="evidence" value="ECO:0007669"/>
    <property type="project" value="TreeGrafter"/>
</dbReference>
<dbReference type="OrthoDB" id="10250831at2759"/>
<dbReference type="AlphaFoldDB" id="A0A3M7T396"/>
<dbReference type="InterPro" id="IPR002735">
    <property type="entry name" value="Transl_init_fac_IF2/IF5_dom"/>
</dbReference>
<organism evidence="9 10">
    <name type="scientific">Brachionus plicatilis</name>
    <name type="common">Marine rotifer</name>
    <name type="synonym">Brachionus muelleri</name>
    <dbReference type="NCBI Taxonomy" id="10195"/>
    <lineage>
        <taxon>Eukaryota</taxon>
        <taxon>Metazoa</taxon>
        <taxon>Spiralia</taxon>
        <taxon>Gnathifera</taxon>
        <taxon>Rotifera</taxon>
        <taxon>Eurotatoria</taxon>
        <taxon>Monogononta</taxon>
        <taxon>Pseudotrocha</taxon>
        <taxon>Ploima</taxon>
        <taxon>Brachionidae</taxon>
        <taxon>Brachionus</taxon>
    </lineage>
</organism>
<dbReference type="InterPro" id="IPR016190">
    <property type="entry name" value="Transl_init_fac_IF2/IF5_Zn-bd"/>
</dbReference>
<dbReference type="SUPFAM" id="SSF75689">
    <property type="entry name" value="Zinc-binding domain of translation initiation factor 2 beta"/>
    <property type="match status" value="1"/>
</dbReference>
<gene>
    <name evidence="9" type="ORF">BpHYR1_008044</name>
</gene>
<dbReference type="Gene3D" id="3.30.30.170">
    <property type="match status" value="1"/>
</dbReference>
<dbReference type="Gene3D" id="2.20.25.350">
    <property type="match status" value="1"/>
</dbReference>
<dbReference type="EMBL" id="REGN01000367">
    <property type="protein sequence ID" value="RNA42407.1"/>
    <property type="molecule type" value="Genomic_DNA"/>
</dbReference>
<feature type="region of interest" description="Disordered" evidence="7">
    <location>
        <begin position="411"/>
        <end position="430"/>
    </location>
</feature>
<sequence length="430" mass="49410">MYDQMLPILKDTKDPHYRYKMPKITAKIEGSGNGIKTVLTNINQVAKSLGRPPSYLTKYFGCELGAQVTMASDIYTVNGSHDTDKLLNLLYSFIKRFVLCPKCSNPETVLSISNGAIKQKCLACGHGNLIAKNVHKLTTFIINNPPDGSDKKSESKKLAKKSKLSKSVEVEKKLETEEKEEDFDQDELTSDAYVSRLKEMTDGLKAEVYKTDHKESANQFFKLVSEKKETGCLLDSIVQKELLNEAERLGIREKCLLIFTELLFTENILEEIKTYRILLLRFCNENKKAQRYLLGGFEKLVADVYKDKLFDKSVNILKQFYDMDILEEEAIVEWSAKESKKYISKELSRKLHEKVSPFVKWLREAEVESDEEEEKSAVNEKKAMNEEDEEDDEFFEFSHRVQGLTIEKVESVRPINEDQGNDEDIDIDNI</sequence>
<dbReference type="PANTHER" id="PTHR23001">
    <property type="entry name" value="EUKARYOTIC TRANSLATION INITIATION FACTOR"/>
    <property type="match status" value="1"/>
</dbReference>
<dbReference type="SUPFAM" id="SSF48371">
    <property type="entry name" value="ARM repeat"/>
    <property type="match status" value="1"/>
</dbReference>
<dbReference type="GO" id="GO:0071074">
    <property type="term" value="F:eukaryotic initiation factor eIF2 binding"/>
    <property type="evidence" value="ECO:0007669"/>
    <property type="project" value="TreeGrafter"/>
</dbReference>
<feature type="region of interest" description="Disordered" evidence="7">
    <location>
        <begin position="369"/>
        <end position="394"/>
    </location>
</feature>